<sequence>MSGDVSPSTAGLAPVSPPRNTSLTSLSSAFGNSCAGPIVASPVVTEAVRVLLPSGEPYISAP</sequence>
<protein>
    <submittedName>
        <fullName evidence="2">Uncharacterized protein</fullName>
    </submittedName>
</protein>
<dbReference type="EMBL" id="FZOD01000026">
    <property type="protein sequence ID" value="SNT16011.1"/>
    <property type="molecule type" value="Genomic_DNA"/>
</dbReference>
<dbReference type="AlphaFoldDB" id="A0A239KCZ4"/>
<dbReference type="Proteomes" id="UP000198282">
    <property type="component" value="Unassembled WGS sequence"/>
</dbReference>
<name>A0A239KCZ4_9ACTN</name>
<evidence type="ECO:0000313" key="3">
    <source>
        <dbReference type="Proteomes" id="UP000198282"/>
    </source>
</evidence>
<feature type="region of interest" description="Disordered" evidence="1">
    <location>
        <begin position="1"/>
        <end position="26"/>
    </location>
</feature>
<evidence type="ECO:0000313" key="2">
    <source>
        <dbReference type="EMBL" id="SNT16011.1"/>
    </source>
</evidence>
<evidence type="ECO:0000256" key="1">
    <source>
        <dbReference type="SAM" id="MobiDB-lite"/>
    </source>
</evidence>
<keyword evidence="3" id="KW-1185">Reference proteome</keyword>
<proteinExistence type="predicted"/>
<organism evidence="2 3">
    <name type="scientific">Streptosporangium subroseum</name>
    <dbReference type="NCBI Taxonomy" id="106412"/>
    <lineage>
        <taxon>Bacteria</taxon>
        <taxon>Bacillati</taxon>
        <taxon>Actinomycetota</taxon>
        <taxon>Actinomycetes</taxon>
        <taxon>Streptosporangiales</taxon>
        <taxon>Streptosporangiaceae</taxon>
        <taxon>Streptosporangium</taxon>
    </lineage>
</organism>
<accession>A0A239KCZ4</accession>
<gene>
    <name evidence="2" type="ORF">SAMN05216276_102698</name>
</gene>
<reference evidence="2 3" key="1">
    <citation type="submission" date="2017-06" db="EMBL/GenBank/DDBJ databases">
        <authorList>
            <person name="Kim H.J."/>
            <person name="Triplett B.A."/>
        </authorList>
    </citation>
    <scope>NUCLEOTIDE SEQUENCE [LARGE SCALE GENOMIC DNA]</scope>
    <source>
        <strain evidence="2 3">CGMCC 4.2132</strain>
    </source>
</reference>